<name>A0A0N0ITT3_CHRID</name>
<evidence type="ECO:0000313" key="1">
    <source>
        <dbReference type="EMBL" id="KPE49004.1"/>
    </source>
</evidence>
<dbReference type="EMBL" id="LJOD01000033">
    <property type="protein sequence ID" value="KPE49004.1"/>
    <property type="molecule type" value="Genomic_DNA"/>
</dbReference>
<dbReference type="PATRIC" id="fig|253.9.peg.3227"/>
<accession>A0A0N0ITT3</accession>
<reference evidence="2" key="2">
    <citation type="submission" date="2015-09" db="EMBL/GenBank/DDBJ databases">
        <title>Draft genome sequence of a multidrug-resistant Chryseobacterium indologenes isolate from Malaysia.</title>
        <authorList>
            <person name="Yu C.Y."/>
            <person name="Ang G.Y."/>
            <person name="Chan K.-G."/>
        </authorList>
    </citation>
    <scope>NUCLEOTIDE SEQUENCE [LARGE SCALE GENOMIC DNA]</scope>
    <source>
        <strain evidence="2">CI_885</strain>
    </source>
</reference>
<comment type="caution">
    <text evidence="1">The sequence shown here is derived from an EMBL/GenBank/DDBJ whole genome shotgun (WGS) entry which is preliminary data.</text>
</comment>
<evidence type="ECO:0000313" key="2">
    <source>
        <dbReference type="Proteomes" id="UP000037953"/>
    </source>
</evidence>
<reference evidence="1 2" key="1">
    <citation type="journal article" date="2015" name="Genom Data">
        <title>Draft genome sequence of a multidrug-resistant Chryseobacterium indologenes isolate from Malaysia.</title>
        <authorList>
            <person name="Yu C.Y."/>
            <person name="Ang G.Y."/>
            <person name="Cheng H.J."/>
            <person name="Cheong Y.M."/>
            <person name="Yin W.F."/>
            <person name="Chan K.G."/>
        </authorList>
    </citation>
    <scope>NUCLEOTIDE SEQUENCE [LARGE SCALE GENOMIC DNA]</scope>
    <source>
        <strain evidence="1 2">CI_885</strain>
    </source>
</reference>
<protein>
    <recommendedName>
        <fullName evidence="3">Barstar (barnase inhibitor) domain-containing protein</fullName>
    </recommendedName>
</protein>
<evidence type="ECO:0008006" key="3">
    <source>
        <dbReference type="Google" id="ProtNLM"/>
    </source>
</evidence>
<gene>
    <name evidence="1" type="ORF">AOB46_22375</name>
</gene>
<sequence>MNVTIKYDNQLFIKSAYIKMVSFNKSFEKKFILDKILYINKDIDWENFYMDIVYFIIETIDINGNEELLYNFKFRVENLSIVKNRVTATGIPIIDYDGNNYNQNVIDILTEWEKNIEIDFFNLNNEAKLAYNYCCRLWNWTNKLNNYFYEINLERVKSDIDFFNLMGYSLFGPRGYIGYDSYTFQDRIETIINNVEENTTIKFNNYQNLKLVMNLKEYEYVNKIFRKEYRKFVFIIN</sequence>
<proteinExistence type="predicted"/>
<dbReference type="OrthoDB" id="4793808at2"/>
<organism evidence="1 2">
    <name type="scientific">Chryseobacterium indologenes</name>
    <name type="common">Flavobacterium indologenes</name>
    <dbReference type="NCBI Taxonomy" id="253"/>
    <lineage>
        <taxon>Bacteria</taxon>
        <taxon>Pseudomonadati</taxon>
        <taxon>Bacteroidota</taxon>
        <taxon>Flavobacteriia</taxon>
        <taxon>Flavobacteriales</taxon>
        <taxon>Weeksellaceae</taxon>
        <taxon>Chryseobacterium group</taxon>
        <taxon>Chryseobacterium</taxon>
    </lineage>
</organism>
<dbReference type="RefSeq" id="WP_062703575.1">
    <property type="nucleotide sequence ID" value="NZ_LJOD01000033.1"/>
</dbReference>
<dbReference type="AlphaFoldDB" id="A0A0N0ITT3"/>
<dbReference type="Proteomes" id="UP000037953">
    <property type="component" value="Unassembled WGS sequence"/>
</dbReference>